<feature type="signal peptide" evidence="2">
    <location>
        <begin position="1"/>
        <end position="20"/>
    </location>
</feature>
<accession>A0A2R3QC14</accession>
<name>A0A2R3QC14_9BURK</name>
<dbReference type="Proteomes" id="UP000237925">
    <property type="component" value="Chromosome"/>
</dbReference>
<protein>
    <submittedName>
        <fullName evidence="3">Acyltransferase</fullName>
    </submittedName>
</protein>
<gene>
    <name evidence="3" type="ORF">C6568_08565</name>
</gene>
<evidence type="ECO:0000256" key="2">
    <source>
        <dbReference type="SAM" id="SignalP"/>
    </source>
</evidence>
<evidence type="ECO:0000313" key="4">
    <source>
        <dbReference type="Proteomes" id="UP000237925"/>
    </source>
</evidence>
<keyword evidence="4" id="KW-1185">Reference proteome</keyword>
<evidence type="ECO:0000256" key="1">
    <source>
        <dbReference type="ARBA" id="ARBA00022729"/>
    </source>
</evidence>
<dbReference type="Gene3D" id="2.50.20.10">
    <property type="entry name" value="Lipoprotein localisation LolA/LolB/LppX"/>
    <property type="match status" value="1"/>
</dbReference>
<dbReference type="AlphaFoldDB" id="A0A2R3QC14"/>
<dbReference type="RefSeq" id="WP_106683743.1">
    <property type="nucleotide sequence ID" value="NZ_CP027667.1"/>
</dbReference>
<sequence>MMFRALLALLLSGASLAAHAAAFDIDQLMAELAQYKGGRARFVETRTMAVLDRPVISSGEMRYTPPDRLEKRTLKPRAETLVLDGDTLSMERGERRMSINVASRPEALAFVASVRSTLAGNRKALEKHYQLELNGTPADWRLVLLPIDPAVQALAARITISGQGGQVRHIEYTQADGDRSELAIEPLSP</sequence>
<feature type="chain" id="PRO_5015327114" evidence="2">
    <location>
        <begin position="21"/>
        <end position="189"/>
    </location>
</feature>
<evidence type="ECO:0000313" key="3">
    <source>
        <dbReference type="EMBL" id="AVO49310.1"/>
    </source>
</evidence>
<dbReference type="OrthoDB" id="5297911at2"/>
<keyword evidence="3" id="KW-0012">Acyltransferase</keyword>
<organism evidence="3 4">
    <name type="scientific">Melaminivora suipulveris</name>
    <dbReference type="NCBI Taxonomy" id="2109913"/>
    <lineage>
        <taxon>Bacteria</taxon>
        <taxon>Pseudomonadati</taxon>
        <taxon>Pseudomonadota</taxon>
        <taxon>Betaproteobacteria</taxon>
        <taxon>Burkholderiales</taxon>
        <taxon>Comamonadaceae</taxon>
        <taxon>Melaminivora</taxon>
    </lineage>
</organism>
<dbReference type="Pfam" id="PF19574">
    <property type="entry name" value="LolA_3"/>
    <property type="match status" value="1"/>
</dbReference>
<dbReference type="SUPFAM" id="SSF89392">
    <property type="entry name" value="Prokaryotic lipoproteins and lipoprotein localization factors"/>
    <property type="match status" value="1"/>
</dbReference>
<dbReference type="CDD" id="cd16325">
    <property type="entry name" value="LolA"/>
    <property type="match status" value="1"/>
</dbReference>
<reference evidence="3 4" key="1">
    <citation type="submission" date="2018-03" db="EMBL/GenBank/DDBJ databases">
        <title>Genome sequencing of Melaminivora sp.</title>
        <authorList>
            <person name="Kim S.-J."/>
            <person name="Heo J."/>
            <person name="Ahn J.-H."/>
            <person name="Kwon S.-W."/>
        </authorList>
    </citation>
    <scope>NUCLEOTIDE SEQUENCE [LARGE SCALE GENOMIC DNA]</scope>
    <source>
        <strain evidence="3 4">SC2-9</strain>
    </source>
</reference>
<dbReference type="KEGG" id="mela:C6568_08565"/>
<dbReference type="InterPro" id="IPR029046">
    <property type="entry name" value="LolA/LolB/LppX"/>
</dbReference>
<dbReference type="GO" id="GO:0016746">
    <property type="term" value="F:acyltransferase activity"/>
    <property type="evidence" value="ECO:0007669"/>
    <property type="project" value="UniProtKB-KW"/>
</dbReference>
<proteinExistence type="predicted"/>
<keyword evidence="1 2" id="KW-0732">Signal</keyword>
<dbReference type="InterPro" id="IPR004564">
    <property type="entry name" value="OM_lipoprot_carrier_LolA-like"/>
</dbReference>
<keyword evidence="3" id="KW-0808">Transferase</keyword>
<dbReference type="EMBL" id="CP027667">
    <property type="protein sequence ID" value="AVO49310.1"/>
    <property type="molecule type" value="Genomic_DNA"/>
</dbReference>